<dbReference type="InParanoid" id="Q6BJJ0"/>
<feature type="region of interest" description="Disordered" evidence="1">
    <location>
        <begin position="1"/>
        <end position="77"/>
    </location>
</feature>
<proteinExistence type="predicted"/>
<name>Q6BJJ0_DEBHA</name>
<keyword evidence="3" id="KW-1185">Reference proteome</keyword>
<dbReference type="Proteomes" id="UP000000599">
    <property type="component" value="Chromosome G"/>
</dbReference>
<feature type="compositionally biased region" description="Basic and acidic residues" evidence="1">
    <location>
        <begin position="16"/>
        <end position="26"/>
    </location>
</feature>
<dbReference type="AlphaFoldDB" id="Q6BJJ0"/>
<evidence type="ECO:0000256" key="1">
    <source>
        <dbReference type="SAM" id="MobiDB-lite"/>
    </source>
</evidence>
<dbReference type="VEuPathDB" id="FungiDB:DEHA2G02068g"/>
<reference evidence="2 3" key="1">
    <citation type="journal article" date="2004" name="Nature">
        <title>Genome evolution in yeasts.</title>
        <authorList>
            <consortium name="Genolevures"/>
            <person name="Dujon B."/>
            <person name="Sherman D."/>
            <person name="Fischer G."/>
            <person name="Durrens P."/>
            <person name="Casaregola S."/>
            <person name="Lafontaine I."/>
            <person name="de Montigny J."/>
            <person name="Marck C."/>
            <person name="Neuveglise C."/>
            <person name="Talla E."/>
            <person name="Goffard N."/>
            <person name="Frangeul L."/>
            <person name="Aigle M."/>
            <person name="Anthouard V."/>
            <person name="Babour A."/>
            <person name="Barbe V."/>
            <person name="Barnay S."/>
            <person name="Blanchin S."/>
            <person name="Beckerich J.M."/>
            <person name="Beyne E."/>
            <person name="Bleykasten C."/>
            <person name="Boisrame A."/>
            <person name="Boyer J."/>
            <person name="Cattolico L."/>
            <person name="Confanioleri F."/>
            <person name="de Daruvar A."/>
            <person name="Despons L."/>
            <person name="Fabre E."/>
            <person name="Fairhead C."/>
            <person name="Ferry-Dumazet H."/>
            <person name="Groppi A."/>
            <person name="Hantraye F."/>
            <person name="Hennequin C."/>
            <person name="Jauniaux N."/>
            <person name="Joyet P."/>
            <person name="Kachouri R."/>
            <person name="Kerrest A."/>
            <person name="Koszul R."/>
            <person name="Lemaire M."/>
            <person name="Lesur I."/>
            <person name="Ma L."/>
            <person name="Muller H."/>
            <person name="Nicaud J.M."/>
            <person name="Nikolski M."/>
            <person name="Oztas S."/>
            <person name="Ozier-Kalogeropoulos O."/>
            <person name="Pellenz S."/>
            <person name="Potier S."/>
            <person name="Richard G.F."/>
            <person name="Straub M.L."/>
            <person name="Suleau A."/>
            <person name="Swennene D."/>
            <person name="Tekaia F."/>
            <person name="Wesolowski-Louvel M."/>
            <person name="Westhof E."/>
            <person name="Wirth B."/>
            <person name="Zeniou-Meyer M."/>
            <person name="Zivanovic I."/>
            <person name="Bolotin-Fukuhara M."/>
            <person name="Thierry A."/>
            <person name="Bouchier C."/>
            <person name="Caudron B."/>
            <person name="Scarpelli C."/>
            <person name="Gaillardin C."/>
            <person name="Weissenbach J."/>
            <person name="Wincker P."/>
            <person name="Souciet J.L."/>
        </authorList>
    </citation>
    <scope>NUCLEOTIDE SEQUENCE [LARGE SCALE GENOMIC DNA]</scope>
    <source>
        <strain evidence="3">ATCC 36239 / CBS 767 / BCRC 21394 / JCM 1990 / NBRC 0083 / IGC 2968</strain>
    </source>
</reference>
<organism evidence="2 3">
    <name type="scientific">Debaryomyces hansenii (strain ATCC 36239 / CBS 767 / BCRC 21394 / JCM 1990 / NBRC 0083 / IGC 2968)</name>
    <name type="common">Yeast</name>
    <name type="synonym">Torulaspora hansenii</name>
    <dbReference type="NCBI Taxonomy" id="284592"/>
    <lineage>
        <taxon>Eukaryota</taxon>
        <taxon>Fungi</taxon>
        <taxon>Dikarya</taxon>
        <taxon>Ascomycota</taxon>
        <taxon>Saccharomycotina</taxon>
        <taxon>Pichiomycetes</taxon>
        <taxon>Debaryomycetaceae</taxon>
        <taxon>Debaryomyces</taxon>
    </lineage>
</organism>
<sequence>MPFTKFADYFNTTSKNSEDIESKNSYKNETSNQSTDGEDLESTVTNTGNDTDHNKGHHRHIKEEKFHQSSDNLIVGL</sequence>
<protein>
    <submittedName>
        <fullName evidence="2">DEHA2G02068p</fullName>
    </submittedName>
</protein>
<dbReference type="OrthoDB" id="10431634at2759"/>
<dbReference type="HOGENOM" id="CLU_2638029_0_0_1"/>
<evidence type="ECO:0000313" key="3">
    <source>
        <dbReference type="Proteomes" id="UP000000599"/>
    </source>
</evidence>
<evidence type="ECO:0000313" key="2">
    <source>
        <dbReference type="EMBL" id="CAG90079.1"/>
    </source>
</evidence>
<dbReference type="GeneID" id="2904496"/>
<dbReference type="EMBL" id="CR382139">
    <property type="protein sequence ID" value="CAG90079.1"/>
    <property type="molecule type" value="Genomic_DNA"/>
</dbReference>
<dbReference type="RefSeq" id="XP_461631.1">
    <property type="nucleotide sequence ID" value="XM_461631.1"/>
</dbReference>
<accession>Q6BJJ0</accession>
<gene>
    <name evidence="2" type="ordered locus">DEHA2G02068g</name>
</gene>
<dbReference type="KEGG" id="dha:DEHA2G02068g"/>